<proteinExistence type="predicted"/>
<protein>
    <submittedName>
        <fullName evidence="1">Uncharacterized protein</fullName>
    </submittedName>
</protein>
<dbReference type="RefSeq" id="WP_191164365.1">
    <property type="nucleotide sequence ID" value="NZ_JACWMX010000006.1"/>
</dbReference>
<dbReference type="AlphaFoldDB" id="A0A926NRD4"/>
<evidence type="ECO:0000313" key="2">
    <source>
        <dbReference type="Proteomes" id="UP000619078"/>
    </source>
</evidence>
<accession>A0A926NRD4</accession>
<sequence length="149" mass="16695">MSIISFLKRFWLNIKSLFDSFPSSIKTAVHIGVTVTESVKLFVDSPLADALTAIIPGNIDDTIKQALRKELPTILINLKLADDCGQFRDAQQITKCAIQTLQNLDSSIKSSYLHNLSVLIAQLASDSKLSWSDGVCIVEWYYQQRYKKA</sequence>
<organism evidence="1 2">
    <name type="scientific">Mucilaginibacter glaciei</name>
    <dbReference type="NCBI Taxonomy" id="2772109"/>
    <lineage>
        <taxon>Bacteria</taxon>
        <taxon>Pseudomonadati</taxon>
        <taxon>Bacteroidota</taxon>
        <taxon>Sphingobacteriia</taxon>
        <taxon>Sphingobacteriales</taxon>
        <taxon>Sphingobacteriaceae</taxon>
        <taxon>Mucilaginibacter</taxon>
    </lineage>
</organism>
<keyword evidence="2" id="KW-1185">Reference proteome</keyword>
<comment type="caution">
    <text evidence="1">The sequence shown here is derived from an EMBL/GenBank/DDBJ whole genome shotgun (WGS) entry which is preliminary data.</text>
</comment>
<evidence type="ECO:0000313" key="1">
    <source>
        <dbReference type="EMBL" id="MBD1394621.1"/>
    </source>
</evidence>
<dbReference type="Proteomes" id="UP000619078">
    <property type="component" value="Unassembled WGS sequence"/>
</dbReference>
<dbReference type="EMBL" id="JACWMX010000006">
    <property type="protein sequence ID" value="MBD1394621.1"/>
    <property type="molecule type" value="Genomic_DNA"/>
</dbReference>
<gene>
    <name evidence="1" type="ORF">IDJ76_16030</name>
</gene>
<name>A0A926NRD4_9SPHI</name>
<reference evidence="1" key="1">
    <citation type="submission" date="2020-09" db="EMBL/GenBank/DDBJ databases">
        <title>Novel species of Mucilaginibacter isolated from a glacier on the Tibetan Plateau.</title>
        <authorList>
            <person name="Liu Q."/>
            <person name="Xin Y.-H."/>
        </authorList>
    </citation>
    <scope>NUCLEOTIDE SEQUENCE</scope>
    <source>
        <strain evidence="1">ZB1P21</strain>
    </source>
</reference>